<proteinExistence type="predicted"/>
<dbReference type="InterPro" id="IPR012902">
    <property type="entry name" value="N_methyl_site"/>
</dbReference>
<dbReference type="NCBIfam" id="TIGR04294">
    <property type="entry name" value="pre_pil_HX9DG"/>
    <property type="match status" value="1"/>
</dbReference>
<name>F2APZ5_RHOBT</name>
<dbReference type="Gene3D" id="3.30.700.10">
    <property type="entry name" value="Glycoprotein, Type 4 Pilin"/>
    <property type="match status" value="1"/>
</dbReference>
<dbReference type="PROSITE" id="PS00409">
    <property type="entry name" value="PROKAR_NTER_METHYL"/>
    <property type="match status" value="1"/>
</dbReference>
<evidence type="ECO:0000313" key="4">
    <source>
        <dbReference type="Proteomes" id="UP000006222"/>
    </source>
</evidence>
<dbReference type="Pfam" id="PF07963">
    <property type="entry name" value="N_methyl"/>
    <property type="match status" value="1"/>
</dbReference>
<keyword evidence="1" id="KW-0812">Transmembrane</keyword>
<keyword evidence="1" id="KW-0472">Membrane</keyword>
<evidence type="ECO:0000259" key="2">
    <source>
        <dbReference type="Pfam" id="PF07596"/>
    </source>
</evidence>
<feature type="domain" description="DUF1559" evidence="2">
    <location>
        <begin position="35"/>
        <end position="383"/>
    </location>
</feature>
<dbReference type="EMBL" id="AFAR01000100">
    <property type="protein sequence ID" value="EGF28263.1"/>
    <property type="molecule type" value="Genomic_DNA"/>
</dbReference>
<evidence type="ECO:0000313" key="3">
    <source>
        <dbReference type="EMBL" id="EGF28263.1"/>
    </source>
</evidence>
<protein>
    <recommendedName>
        <fullName evidence="2">DUF1559 domain-containing protein</fullName>
    </recommendedName>
</protein>
<dbReference type="SUPFAM" id="SSF54523">
    <property type="entry name" value="Pili subunits"/>
    <property type="match status" value="1"/>
</dbReference>
<dbReference type="InterPro" id="IPR045584">
    <property type="entry name" value="Pilin-like"/>
</dbReference>
<dbReference type="Proteomes" id="UP000006222">
    <property type="component" value="Unassembled WGS sequence"/>
</dbReference>
<reference evidence="3 4" key="1">
    <citation type="journal article" date="2013" name="Mar. Genomics">
        <title>Expression of sulfatases in Rhodopirellula baltica and the diversity of sulfatases in the genus Rhodopirellula.</title>
        <authorList>
            <person name="Wegner C.E."/>
            <person name="Richter-Heitmann T."/>
            <person name="Klindworth A."/>
            <person name="Klockow C."/>
            <person name="Richter M."/>
            <person name="Achstetter T."/>
            <person name="Glockner F.O."/>
            <person name="Harder J."/>
        </authorList>
    </citation>
    <scope>NUCLEOTIDE SEQUENCE [LARGE SCALE GENOMIC DNA]</scope>
    <source>
        <strain evidence="3 4">WH47</strain>
    </source>
</reference>
<feature type="transmembrane region" description="Helical" evidence="1">
    <location>
        <begin position="12"/>
        <end position="34"/>
    </location>
</feature>
<dbReference type="NCBIfam" id="TIGR02532">
    <property type="entry name" value="IV_pilin_GFxxxE"/>
    <property type="match status" value="1"/>
</dbReference>
<dbReference type="AlphaFoldDB" id="F2APZ5"/>
<accession>F2APZ5</accession>
<evidence type="ECO:0000256" key="1">
    <source>
        <dbReference type="SAM" id="Phobius"/>
    </source>
</evidence>
<dbReference type="InterPro" id="IPR011453">
    <property type="entry name" value="DUF1559"/>
</dbReference>
<keyword evidence="1" id="KW-1133">Transmembrane helix</keyword>
<gene>
    <name evidence="3" type="ORF">RBWH47_03363</name>
</gene>
<comment type="caution">
    <text evidence="3">The sequence shown here is derived from an EMBL/GenBank/DDBJ whole genome shotgun (WGS) entry which is preliminary data.</text>
</comment>
<dbReference type="PANTHER" id="PTHR30093:SF2">
    <property type="entry name" value="TYPE II SECRETION SYSTEM PROTEIN H"/>
    <property type="match status" value="1"/>
</dbReference>
<dbReference type="RefSeq" id="WP_007325706.1">
    <property type="nucleotide sequence ID" value="NZ_AFAR01000100.1"/>
</dbReference>
<dbReference type="Pfam" id="PF07596">
    <property type="entry name" value="SBP_bac_10"/>
    <property type="match status" value="1"/>
</dbReference>
<sequence length="417" mass="44730">MSTKSHQRGGFTLVEILVSITIIAILIAILIPAVQHVRESARRMTCADRMKQVGLAMHNYHSSFNQLPSVMGGTTASAVDGPSPTLTCNRNYLGGLVALLPMLEQQALWDQIVAGGPLEEDTLGNMVTPSMGPAPWIGQFKPWATDVAFLRCPSDPASSDLSSPAYGESGTSRSNYAFCMGDTILLVHSGGRNEAGFYDTDGIEPSDLSTSALAGVKTRTRKNRNDIAQLARSTNRGLFWARHRTSFRDCTDGLSNTIAMSEIATHLGNNEIIDTAIFDQGTQMLTQPNFCEQAIDPNRPTHWGAGFSEGNQSFDAEKKGTRWCDGRLLYTAFQTILPPGSVTCFSLRDASHGLSSATSRHVEGVSTLFADGSVRYITTSIDAGNSAAAPVLGAQPSPYGIWGALGTRSSGEIVQNY</sequence>
<dbReference type="PATRIC" id="fig|991778.3.peg.1868"/>
<dbReference type="InterPro" id="IPR027558">
    <property type="entry name" value="Pre_pil_HX9DG_C"/>
</dbReference>
<organism evidence="3 4">
    <name type="scientific">Rhodopirellula baltica WH47</name>
    <dbReference type="NCBI Taxonomy" id="991778"/>
    <lineage>
        <taxon>Bacteria</taxon>
        <taxon>Pseudomonadati</taxon>
        <taxon>Planctomycetota</taxon>
        <taxon>Planctomycetia</taxon>
        <taxon>Pirellulales</taxon>
        <taxon>Pirellulaceae</taxon>
        <taxon>Rhodopirellula</taxon>
    </lineage>
</organism>
<dbReference type="PANTHER" id="PTHR30093">
    <property type="entry name" value="GENERAL SECRETION PATHWAY PROTEIN G"/>
    <property type="match status" value="1"/>
</dbReference>